<accession>A0AAE2C6H2</accession>
<keyword evidence="2" id="KW-0808">Transferase</keyword>
<proteinExistence type="inferred from homology"/>
<dbReference type="GO" id="GO:0016746">
    <property type="term" value="F:acyltransferase activity"/>
    <property type="evidence" value="ECO:0007669"/>
    <property type="project" value="UniProtKB-KW"/>
</dbReference>
<dbReference type="PANTHER" id="PTHR31623">
    <property type="entry name" value="F21J9.9"/>
    <property type="match status" value="1"/>
</dbReference>
<reference evidence="4" key="2">
    <citation type="journal article" date="2024" name="Plant">
        <title>Genomic evolution and insights into agronomic trait innovations of Sesamum species.</title>
        <authorList>
            <person name="Miao H."/>
            <person name="Wang L."/>
            <person name="Qu L."/>
            <person name="Liu H."/>
            <person name="Sun Y."/>
            <person name="Le M."/>
            <person name="Wang Q."/>
            <person name="Wei S."/>
            <person name="Zheng Y."/>
            <person name="Lin W."/>
            <person name="Duan Y."/>
            <person name="Cao H."/>
            <person name="Xiong S."/>
            <person name="Wang X."/>
            <person name="Wei L."/>
            <person name="Li C."/>
            <person name="Ma Q."/>
            <person name="Ju M."/>
            <person name="Zhao R."/>
            <person name="Li G."/>
            <person name="Mu C."/>
            <person name="Tian Q."/>
            <person name="Mei H."/>
            <person name="Zhang T."/>
            <person name="Gao T."/>
            <person name="Zhang H."/>
        </authorList>
    </citation>
    <scope>NUCLEOTIDE SEQUENCE</scope>
    <source>
        <strain evidence="4">K16</strain>
    </source>
</reference>
<organism evidence="4 5">
    <name type="scientific">Sesamum angolense</name>
    <dbReference type="NCBI Taxonomy" id="2727404"/>
    <lineage>
        <taxon>Eukaryota</taxon>
        <taxon>Viridiplantae</taxon>
        <taxon>Streptophyta</taxon>
        <taxon>Embryophyta</taxon>
        <taxon>Tracheophyta</taxon>
        <taxon>Spermatophyta</taxon>
        <taxon>Magnoliopsida</taxon>
        <taxon>eudicotyledons</taxon>
        <taxon>Gunneridae</taxon>
        <taxon>Pentapetalae</taxon>
        <taxon>asterids</taxon>
        <taxon>lamiids</taxon>
        <taxon>Lamiales</taxon>
        <taxon>Pedaliaceae</taxon>
        <taxon>Sesamum</taxon>
    </lineage>
</organism>
<dbReference type="Pfam" id="PF02458">
    <property type="entry name" value="Transferase"/>
    <property type="match status" value="1"/>
</dbReference>
<name>A0AAE2C6H2_9LAMI</name>
<dbReference type="EMBL" id="JACGWL010000001">
    <property type="protein sequence ID" value="KAK4410793.1"/>
    <property type="molecule type" value="Genomic_DNA"/>
</dbReference>
<evidence type="ECO:0000256" key="3">
    <source>
        <dbReference type="ARBA" id="ARBA00023315"/>
    </source>
</evidence>
<evidence type="ECO:0000313" key="4">
    <source>
        <dbReference type="EMBL" id="KAK4410793.1"/>
    </source>
</evidence>
<comment type="caution">
    <text evidence="4">The sequence shown here is derived from an EMBL/GenBank/DDBJ whole genome shotgun (WGS) entry which is preliminary data.</text>
</comment>
<comment type="similarity">
    <text evidence="1">Belongs to the plant acyltransferase family.</text>
</comment>
<dbReference type="PANTHER" id="PTHR31623:SF105">
    <property type="entry name" value="VINORINE SYNTHASE-LIKE"/>
    <property type="match status" value="1"/>
</dbReference>
<keyword evidence="5" id="KW-1185">Reference proteome</keyword>
<dbReference type="InterPro" id="IPR023213">
    <property type="entry name" value="CAT-like_dom_sf"/>
</dbReference>
<dbReference type="Gene3D" id="3.30.559.10">
    <property type="entry name" value="Chloramphenicol acetyltransferase-like domain"/>
    <property type="match status" value="2"/>
</dbReference>
<dbReference type="Proteomes" id="UP001289374">
    <property type="component" value="Unassembled WGS sequence"/>
</dbReference>
<dbReference type="AlphaFoldDB" id="A0AAE2C6H2"/>
<evidence type="ECO:0000256" key="1">
    <source>
        <dbReference type="ARBA" id="ARBA00009861"/>
    </source>
</evidence>
<keyword evidence="3" id="KW-0012">Acyltransferase</keyword>
<sequence length="436" mass="48354">MKIKTVSTQLIGPSSPTPPQLRHFNLSFIDQRIPPSYIPLVLYYNVSTEDRYINKQPEMSRRLKSSMSDALIQFYPLAGRILEGQPLVDCNDEGILYIEATADGKISDIVRSPDTRTLDNLIPFKSNGSISNAEELLAVQATLFNCGGISIGICISHSIADGATLSSFINCWAAIAAGDQPNVVSPVFNSATFFPPRNTPDFRPNFRNLAVQAPPVNLVMERLLFTSSAIDALKQKAAEDKSSIVKPTRVEVVTAFLWSRCLVAKGLELSHKSIAFHPVNLRGRVPALTERSFGNIFQMTHAENAGETNWTGLVEKLRAAFGKIDSEYVKMLLGEKGCEVAKENFQGISKFLRLGNVAVLLFSSYCRFPIYEVDFGWGKPVWVSSASFSIKDMIMLFDSVVSRGGIEVWIVMADQEMERLRQDSEIQRFTSSFALS</sequence>
<protein>
    <submittedName>
        <fullName evidence="4">Tabersonine-19-hydroxy-O-acetyltransferase</fullName>
    </submittedName>
</protein>
<evidence type="ECO:0000313" key="5">
    <source>
        <dbReference type="Proteomes" id="UP001289374"/>
    </source>
</evidence>
<evidence type="ECO:0000256" key="2">
    <source>
        <dbReference type="ARBA" id="ARBA00022679"/>
    </source>
</evidence>
<gene>
    <name evidence="4" type="ORF">Sango_0152300</name>
</gene>
<reference evidence="4" key="1">
    <citation type="submission" date="2020-06" db="EMBL/GenBank/DDBJ databases">
        <authorList>
            <person name="Li T."/>
            <person name="Hu X."/>
            <person name="Zhang T."/>
            <person name="Song X."/>
            <person name="Zhang H."/>
            <person name="Dai N."/>
            <person name="Sheng W."/>
            <person name="Hou X."/>
            <person name="Wei L."/>
        </authorList>
    </citation>
    <scope>NUCLEOTIDE SEQUENCE</scope>
    <source>
        <strain evidence="4">K16</strain>
        <tissue evidence="4">Leaf</tissue>
    </source>
</reference>